<organism evidence="15 16">
    <name type="scientific">Malassezia cuniculi</name>
    <dbReference type="NCBI Taxonomy" id="948313"/>
    <lineage>
        <taxon>Eukaryota</taxon>
        <taxon>Fungi</taxon>
        <taxon>Dikarya</taxon>
        <taxon>Basidiomycota</taxon>
        <taxon>Ustilaginomycotina</taxon>
        <taxon>Malasseziomycetes</taxon>
        <taxon>Malasseziales</taxon>
        <taxon>Malasseziaceae</taxon>
        <taxon>Malassezia</taxon>
    </lineage>
</organism>
<evidence type="ECO:0000256" key="8">
    <source>
        <dbReference type="ARBA" id="ARBA00023067"/>
    </source>
</evidence>
<dbReference type="Pfam" id="PF02463">
    <property type="entry name" value="SMC_N"/>
    <property type="match status" value="1"/>
</dbReference>
<dbReference type="InterPro" id="IPR010935">
    <property type="entry name" value="SMC_hinge"/>
</dbReference>
<dbReference type="EMBL" id="CP119878">
    <property type="protein sequence ID" value="WFD34634.1"/>
    <property type="molecule type" value="Genomic_DNA"/>
</dbReference>
<protein>
    <recommendedName>
        <fullName evidence="11">Structural maintenance of chromosomes protein</fullName>
    </recommendedName>
</protein>
<keyword evidence="6" id="KW-0067">ATP-binding</keyword>
<evidence type="ECO:0000313" key="16">
    <source>
        <dbReference type="Proteomes" id="UP001219933"/>
    </source>
</evidence>
<dbReference type="FunFam" id="3.40.50.300:FF:000585">
    <property type="entry name" value="Structural maintenance of chromosomes 4"/>
    <property type="match status" value="1"/>
</dbReference>
<dbReference type="GO" id="GO:0005524">
    <property type="term" value="F:ATP binding"/>
    <property type="evidence" value="ECO:0007669"/>
    <property type="project" value="UniProtKB-KW"/>
</dbReference>
<keyword evidence="4" id="KW-0547">Nucleotide-binding</keyword>
<reference evidence="15" key="1">
    <citation type="submission" date="2023-03" db="EMBL/GenBank/DDBJ databases">
        <title>Mating type loci evolution in Malassezia.</title>
        <authorList>
            <person name="Coelho M.A."/>
        </authorList>
    </citation>
    <scope>NUCLEOTIDE SEQUENCE</scope>
    <source>
        <strain evidence="15">CBS 11721</strain>
    </source>
</reference>
<evidence type="ECO:0000256" key="9">
    <source>
        <dbReference type="ARBA" id="ARBA00023242"/>
    </source>
</evidence>
<dbReference type="PANTHER" id="PTHR18937:SF172">
    <property type="entry name" value="STRUCTURAL MAINTENANCE OF CHROMOSOMES PROTEIN"/>
    <property type="match status" value="1"/>
</dbReference>
<feature type="region of interest" description="Disordered" evidence="13">
    <location>
        <begin position="1"/>
        <end position="101"/>
    </location>
</feature>
<dbReference type="Pfam" id="PF06470">
    <property type="entry name" value="SMC_hinge"/>
    <property type="match status" value="1"/>
</dbReference>
<dbReference type="InterPro" id="IPR003395">
    <property type="entry name" value="RecF/RecN/SMC_N"/>
</dbReference>
<dbReference type="PANTHER" id="PTHR18937">
    <property type="entry name" value="STRUCTURAL MAINTENANCE OF CHROMOSOMES SMC FAMILY MEMBER"/>
    <property type="match status" value="1"/>
</dbReference>
<feature type="compositionally biased region" description="Basic and acidic residues" evidence="13">
    <location>
        <begin position="1075"/>
        <end position="1094"/>
    </location>
</feature>
<dbReference type="InterPro" id="IPR036277">
    <property type="entry name" value="SMC_hinge_sf"/>
</dbReference>
<comment type="similarity">
    <text evidence="2">Belongs to the SMC family. SMC4 subfamily.</text>
</comment>
<feature type="coiled-coil region" evidence="12">
    <location>
        <begin position="535"/>
        <end position="586"/>
    </location>
</feature>
<evidence type="ECO:0000256" key="5">
    <source>
        <dbReference type="ARBA" id="ARBA00022776"/>
    </source>
</evidence>
<keyword evidence="16" id="KW-1185">Reference proteome</keyword>
<evidence type="ECO:0000256" key="6">
    <source>
        <dbReference type="ARBA" id="ARBA00022840"/>
    </source>
</evidence>
<dbReference type="SMART" id="SM00968">
    <property type="entry name" value="SMC_hinge"/>
    <property type="match status" value="1"/>
</dbReference>
<dbReference type="FunFam" id="3.40.50.300:FF:000481">
    <property type="entry name" value="Structural maintenance of chromosomes 4"/>
    <property type="match status" value="1"/>
</dbReference>
<evidence type="ECO:0000256" key="2">
    <source>
        <dbReference type="ARBA" id="ARBA00006005"/>
    </source>
</evidence>
<name>A0AAF0J6J6_9BASI</name>
<keyword evidence="3" id="KW-0132">Cell division</keyword>
<evidence type="ECO:0000256" key="7">
    <source>
        <dbReference type="ARBA" id="ARBA00023054"/>
    </source>
</evidence>
<keyword evidence="5" id="KW-0498">Mitosis</keyword>
<keyword evidence="9 11" id="KW-0539">Nucleus</keyword>
<keyword evidence="10" id="KW-0131">Cell cycle</keyword>
<dbReference type="Gene3D" id="3.30.70.1620">
    <property type="match status" value="1"/>
</dbReference>
<feature type="region of interest" description="Disordered" evidence="13">
    <location>
        <begin position="1073"/>
        <end position="1135"/>
    </location>
</feature>
<dbReference type="InterPro" id="IPR027417">
    <property type="entry name" value="P-loop_NTPase"/>
</dbReference>
<dbReference type="GO" id="GO:0016887">
    <property type="term" value="F:ATP hydrolysis activity"/>
    <property type="evidence" value="ECO:0007669"/>
    <property type="project" value="InterPro"/>
</dbReference>
<accession>A0AAF0J6J6</accession>
<sequence>MAVPSAEAAPAPPAVPEAQARTVVTPASPPPRIPSQLRRPSPTGSPVRPQRDAFRAIATPARLPTTPGVRANPFATPAHKPALHMTTPSRTRLASPAPPAQPQRRLVIHKLVLENFKSYAGRQDIGPFHKSFSSVVGPNGSGKSNVIDALLFVFGWRANKMRQGRLSELIHNSEGRTEIPSCTVEVWFQDIVDVPGNESFTVVPQSRLVIARTALRNNQSQYSINGKRSNYTEVTTLLRSRGIDLDHKRFLILQGEVESIAQMPPKAKTEHDEGLLEYLEDIIGTSHYKGPIEEQAQQVDTANEARAEKLQRLKIVQRELEHLEPRRREAEQYLRDHNTLTKRQSALWQARMLECRTILADVAAAEETLRATLAAENEKHAGADSRAASQQKEADELAEAAAALAAEYDRINAELAQTEKAGVQLQAKRRLVDGKRKKLSKSANDDHHALSEALAAQQNASAEAERLHEELRKHEEDLVKEEAALDSICEQLRSKTQSFNDALQAKQRELGPWTAKITDENSARHVAATERDLLASRSVEAAERANEALNALQELKDGIESRRAQISRLEDDRDRLAAKAEEDSAMLGQMKEREAELHAAATNARRQADDARAAAAASRAHGDVNNSLLRQAELGLITGYYGRLGALGTINDRYDVAISTAVPGLSNLVVESVDVGQKCIEYLRKHSLGRANFVLLQSLNIRPEAMRRIPTPENVPRLFDLVEPREPKFAPAFYHQMRDTLVANDLAQAKRIAYGAKRWRVVTLDGQLIDKSGTMSGGGGRVMRGAMSATGTAEVTPEHAAKLERIQRAAEDELRTHQMSLAQLEELCDKDAARLPEIERQLKMLEMEVRAHEERLDEATARAEEMQAPDAPDAGDTARIAELDKVLQKHDRKIASLKEASAAIEAEIASLQEQILEAGGMDLRTQKSKVEGIREMIELNGERIAKAQLAQAKGEKDTARLQLAIAKTENEVAELDEELASLDKQTAQHDKAVADARSKAEQTQDALESKREEHAQITAALEEHAESLRAFRKLQVDIEQKLQDAARRTADTQKQHRALEKKHAQLYLHQVSEPEAPKEAPEADSQKDAVKGEEPVDGESMDGESMDEEQDEQQETTAEEPDTPAEEPDGLPTIDDDELRALNLGALEKEIAELSERLENGHADLAVLDEYHQREQEFLARAGDLEETTRARDTAQQQYESLRKERLERFMTGFTQISAKLKEMYQTITLGGNAELELVDSLDPFSEGIIFSVMPPKKSWKNISNLSGGEKTLSSLALVFALHVYKPTPLYVMDEIDAALDFRNVSIIANLIKERTRGAQFIIISLRNNMFELSSRLVGVYKTHNCTKSLTIANTDLHAKSPVCSPSKSPAMPS</sequence>
<keyword evidence="8" id="KW-0226">DNA condensation</keyword>
<dbReference type="Gene3D" id="3.40.50.300">
    <property type="entry name" value="P-loop containing nucleotide triphosphate hydrolases"/>
    <property type="match status" value="2"/>
</dbReference>
<feature type="coiled-coil region" evidence="12">
    <location>
        <begin position="1144"/>
        <end position="1205"/>
    </location>
</feature>
<dbReference type="GO" id="GO:0005634">
    <property type="term" value="C:nucleus"/>
    <property type="evidence" value="ECO:0007669"/>
    <property type="project" value="UniProtKB-SubCell"/>
</dbReference>
<evidence type="ECO:0000313" key="15">
    <source>
        <dbReference type="EMBL" id="WFD34634.1"/>
    </source>
</evidence>
<evidence type="ECO:0000259" key="14">
    <source>
        <dbReference type="SMART" id="SM00968"/>
    </source>
</evidence>
<dbReference type="Proteomes" id="UP001219933">
    <property type="component" value="Chromosome 2"/>
</dbReference>
<evidence type="ECO:0000256" key="1">
    <source>
        <dbReference type="ARBA" id="ARBA00004123"/>
    </source>
</evidence>
<evidence type="ECO:0000256" key="12">
    <source>
        <dbReference type="SAM" id="Coils"/>
    </source>
</evidence>
<feature type="coiled-coil region" evidence="12">
    <location>
        <begin position="292"/>
        <end position="319"/>
    </location>
</feature>
<comment type="subcellular location">
    <subcellularLocation>
        <location evidence="1 11">Nucleus</location>
    </subcellularLocation>
</comment>
<dbReference type="GO" id="GO:0000796">
    <property type="term" value="C:condensin complex"/>
    <property type="evidence" value="ECO:0007669"/>
    <property type="project" value="TreeGrafter"/>
</dbReference>
<evidence type="ECO:0000256" key="3">
    <source>
        <dbReference type="ARBA" id="ARBA00022618"/>
    </source>
</evidence>
<gene>
    <name evidence="15" type="primary">SMC4</name>
    <name evidence="15" type="ORF">MCUN1_001475</name>
</gene>
<evidence type="ECO:0000256" key="13">
    <source>
        <dbReference type="SAM" id="MobiDB-lite"/>
    </source>
</evidence>
<dbReference type="GO" id="GO:0007076">
    <property type="term" value="P:mitotic chromosome condensation"/>
    <property type="evidence" value="ECO:0007669"/>
    <property type="project" value="UniProtKB-ARBA"/>
</dbReference>
<feature type="coiled-coil region" evidence="12">
    <location>
        <begin position="807"/>
        <end position="914"/>
    </location>
</feature>
<feature type="region of interest" description="Disordered" evidence="13">
    <location>
        <begin position="986"/>
        <end position="1015"/>
    </location>
</feature>
<feature type="domain" description="SMC hinge" evidence="14">
    <location>
        <begin position="638"/>
        <end position="753"/>
    </location>
</feature>
<evidence type="ECO:0000256" key="4">
    <source>
        <dbReference type="ARBA" id="ARBA00022741"/>
    </source>
</evidence>
<dbReference type="SUPFAM" id="SSF75553">
    <property type="entry name" value="Smc hinge domain"/>
    <property type="match status" value="1"/>
</dbReference>
<proteinExistence type="inferred from homology"/>
<feature type="coiled-coil region" evidence="12">
    <location>
        <begin position="387"/>
        <end position="509"/>
    </location>
</feature>
<dbReference type="Gene3D" id="1.20.1060.20">
    <property type="match status" value="1"/>
</dbReference>
<keyword evidence="7 12" id="KW-0175">Coiled coil</keyword>
<feature type="compositionally biased region" description="Acidic residues" evidence="13">
    <location>
        <begin position="1095"/>
        <end position="1135"/>
    </location>
</feature>
<dbReference type="GO" id="GO:0051301">
    <property type="term" value="P:cell division"/>
    <property type="evidence" value="ECO:0007669"/>
    <property type="project" value="UniProtKB-KW"/>
</dbReference>
<dbReference type="SUPFAM" id="SSF52540">
    <property type="entry name" value="P-loop containing nucleoside triphosphate hydrolases"/>
    <property type="match status" value="1"/>
</dbReference>
<dbReference type="InterPro" id="IPR024704">
    <property type="entry name" value="SMC"/>
</dbReference>
<dbReference type="PIRSF" id="PIRSF005719">
    <property type="entry name" value="SMC"/>
    <property type="match status" value="1"/>
</dbReference>
<evidence type="ECO:0000256" key="11">
    <source>
        <dbReference type="PIRNR" id="PIRNR005719"/>
    </source>
</evidence>
<evidence type="ECO:0000256" key="10">
    <source>
        <dbReference type="ARBA" id="ARBA00023306"/>
    </source>
</evidence>